<dbReference type="AlphaFoldDB" id="R8BSV0"/>
<feature type="compositionally biased region" description="Basic and acidic residues" evidence="1">
    <location>
        <begin position="320"/>
        <end position="329"/>
    </location>
</feature>
<dbReference type="HOGENOM" id="CLU_824348_0_0_1"/>
<gene>
    <name evidence="2" type="ORF">UCRPA7_2055</name>
</gene>
<dbReference type="PANTHER" id="PTHR39601">
    <property type="entry name" value="CHORIOGENIN HMINOR"/>
    <property type="match status" value="1"/>
</dbReference>
<dbReference type="KEGG" id="tmn:UCRPA7_2055"/>
<keyword evidence="3" id="KW-1185">Reference proteome</keyword>
<sequence>MTTILPTYDELQPKDQAKFDKKIQSHELLLILHKAYNFDTDSVKTPFLTEFKEFELKEAKGKFATDMADNRVGYWLFLYAVIQSLPMLVVDAPGLHFTESVEYFLCEPPQGNLPWVEDAGEVRKAWYQIPGQGIVELSADVVMFSVEAVYQRSHCWLAAKNWEVTNGSLPSVPSVGAPPPVMSPLEAPRAVFEDMDPMQSPPALGATGPSPPPGSTGSLPLRGRDSSSGPSFRGSGHPYRSSIVLGLEPVPFPEGMPGSERSSRIVSQQQPRHGSRGSIPDTAAMSRSRSAGNLRGMMNESPASEPKDRQGSVGGSTFDDILKNMDGQKKQTKKKFF</sequence>
<evidence type="ECO:0000313" key="3">
    <source>
        <dbReference type="Proteomes" id="UP000014074"/>
    </source>
</evidence>
<proteinExistence type="predicted"/>
<dbReference type="Proteomes" id="UP000014074">
    <property type="component" value="Unassembled WGS sequence"/>
</dbReference>
<dbReference type="RefSeq" id="XP_007912821.1">
    <property type="nucleotide sequence ID" value="XM_007914630.1"/>
</dbReference>
<feature type="region of interest" description="Disordered" evidence="1">
    <location>
        <begin position="195"/>
        <end position="337"/>
    </location>
</feature>
<protein>
    <submittedName>
        <fullName evidence="2">Putative choriogenin hminor protein</fullName>
    </submittedName>
</protein>
<evidence type="ECO:0000256" key="1">
    <source>
        <dbReference type="SAM" id="MobiDB-lite"/>
    </source>
</evidence>
<dbReference type="GeneID" id="19322266"/>
<reference evidence="3" key="1">
    <citation type="journal article" date="2013" name="Genome Announc.">
        <title>Draft genome sequence of the ascomycete Phaeoacremonium aleophilum strain UCR-PA7, a causal agent of the esca disease complex in grapevines.</title>
        <authorList>
            <person name="Blanco-Ulate B."/>
            <person name="Rolshausen P."/>
            <person name="Cantu D."/>
        </authorList>
    </citation>
    <scope>NUCLEOTIDE SEQUENCE [LARGE SCALE GENOMIC DNA]</scope>
    <source>
        <strain evidence="3">UCR-PA7</strain>
    </source>
</reference>
<dbReference type="EMBL" id="KB932919">
    <property type="protein sequence ID" value="EOO02478.1"/>
    <property type="molecule type" value="Genomic_DNA"/>
</dbReference>
<dbReference type="OrthoDB" id="5300331at2759"/>
<evidence type="ECO:0000313" key="2">
    <source>
        <dbReference type="EMBL" id="EOO02478.1"/>
    </source>
</evidence>
<dbReference type="eggNOG" id="ENOG502QUVC">
    <property type="taxonomic scope" value="Eukaryota"/>
</dbReference>
<name>R8BSV0_PHAM7</name>
<dbReference type="PANTHER" id="PTHR39601:SF2">
    <property type="entry name" value="CHORIOGENIN HMINOR"/>
    <property type="match status" value="1"/>
</dbReference>
<organism evidence="2 3">
    <name type="scientific">Phaeoacremonium minimum (strain UCR-PA7)</name>
    <name type="common">Esca disease fungus</name>
    <name type="synonym">Togninia minima</name>
    <dbReference type="NCBI Taxonomy" id="1286976"/>
    <lineage>
        <taxon>Eukaryota</taxon>
        <taxon>Fungi</taxon>
        <taxon>Dikarya</taxon>
        <taxon>Ascomycota</taxon>
        <taxon>Pezizomycotina</taxon>
        <taxon>Sordariomycetes</taxon>
        <taxon>Sordariomycetidae</taxon>
        <taxon>Togniniales</taxon>
        <taxon>Togniniaceae</taxon>
        <taxon>Phaeoacremonium</taxon>
    </lineage>
</organism>
<accession>R8BSV0</accession>